<keyword evidence="3" id="KW-1185">Reference proteome</keyword>
<feature type="region of interest" description="Disordered" evidence="1">
    <location>
        <begin position="398"/>
        <end position="429"/>
    </location>
</feature>
<sequence length="503" mass="55886">MDAGPVEPIAACVKPNIESTHLLEFKSRGRYQAYCATEASSRPVSPDTLTLNYLHAQPSSLSPRIVEPESDRQNETAQPSRSNIEYDKDVATFSKWTMQNSVLQFPANDSVGSRHSMLGNSNHITQAVTPRGSHPLAVSQTLACNRTPSHPRMQSPRLAENSASESFRPEPPPHHIDKAFLDRHPLPPLPAELLEEDSVVELEALPLDHYISDDNLQKSAKSVLPGPTCAAKDALHKQCGPPTYGNSDVSLICNTGRTDASTLPGPLKQSATSKENSRYCSKRKVYDDAFSRGMISDSGRSRLIDEKTQFPSSIELYTPRGLFSDDEDNRRAPRRTQPRDVKLRYQFGQRPLAQLTVAPSVSPHRYLFGTPPGVTSSENNEQTDDHDYMSLKNTAASFDGSVETQPGPRPPPWGSYDNLEMQRRNRGDLREREDTRKYRMAVRGGSFVSLNKISGSEGSFSNNPLKREVEEYREQVLHLYPDLDFDGTASNGGRRCCLACVVM</sequence>
<gene>
    <name evidence="2" type="ORF">FB567DRAFT_594694</name>
</gene>
<comment type="caution">
    <text evidence="2">The sequence shown here is derived from an EMBL/GenBank/DDBJ whole genome shotgun (WGS) entry which is preliminary data.</text>
</comment>
<name>A0A8K0R1E6_9PLEO</name>
<reference evidence="2" key="1">
    <citation type="journal article" date="2021" name="Nat. Commun.">
        <title>Genetic determinants of endophytism in the Arabidopsis root mycobiome.</title>
        <authorList>
            <person name="Mesny F."/>
            <person name="Miyauchi S."/>
            <person name="Thiergart T."/>
            <person name="Pickel B."/>
            <person name="Atanasova L."/>
            <person name="Karlsson M."/>
            <person name="Huettel B."/>
            <person name="Barry K.W."/>
            <person name="Haridas S."/>
            <person name="Chen C."/>
            <person name="Bauer D."/>
            <person name="Andreopoulos W."/>
            <person name="Pangilinan J."/>
            <person name="LaButti K."/>
            <person name="Riley R."/>
            <person name="Lipzen A."/>
            <person name="Clum A."/>
            <person name="Drula E."/>
            <person name="Henrissat B."/>
            <person name="Kohler A."/>
            <person name="Grigoriev I.V."/>
            <person name="Martin F.M."/>
            <person name="Hacquard S."/>
        </authorList>
    </citation>
    <scope>NUCLEOTIDE SEQUENCE</scope>
    <source>
        <strain evidence="2">MPI-SDFR-AT-0120</strain>
    </source>
</reference>
<organism evidence="2 3">
    <name type="scientific">Paraphoma chrysanthemicola</name>
    <dbReference type="NCBI Taxonomy" id="798071"/>
    <lineage>
        <taxon>Eukaryota</taxon>
        <taxon>Fungi</taxon>
        <taxon>Dikarya</taxon>
        <taxon>Ascomycota</taxon>
        <taxon>Pezizomycotina</taxon>
        <taxon>Dothideomycetes</taxon>
        <taxon>Pleosporomycetidae</taxon>
        <taxon>Pleosporales</taxon>
        <taxon>Pleosporineae</taxon>
        <taxon>Phaeosphaeriaceae</taxon>
        <taxon>Paraphoma</taxon>
    </lineage>
</organism>
<feature type="compositionally biased region" description="Basic and acidic residues" evidence="1">
    <location>
        <begin position="420"/>
        <end position="429"/>
    </location>
</feature>
<feature type="region of interest" description="Disordered" evidence="1">
    <location>
        <begin position="146"/>
        <end position="170"/>
    </location>
</feature>
<evidence type="ECO:0000313" key="3">
    <source>
        <dbReference type="Proteomes" id="UP000813461"/>
    </source>
</evidence>
<accession>A0A8K0R1E6</accession>
<evidence type="ECO:0000313" key="2">
    <source>
        <dbReference type="EMBL" id="KAH7082202.1"/>
    </source>
</evidence>
<feature type="region of interest" description="Disordered" evidence="1">
    <location>
        <begin position="319"/>
        <end position="338"/>
    </location>
</feature>
<dbReference type="Proteomes" id="UP000813461">
    <property type="component" value="Unassembled WGS sequence"/>
</dbReference>
<feature type="region of interest" description="Disordered" evidence="1">
    <location>
        <begin position="60"/>
        <end position="86"/>
    </location>
</feature>
<proteinExistence type="predicted"/>
<evidence type="ECO:0000256" key="1">
    <source>
        <dbReference type="SAM" id="MobiDB-lite"/>
    </source>
</evidence>
<dbReference type="AlphaFoldDB" id="A0A8K0R1E6"/>
<dbReference type="OrthoDB" id="3784760at2759"/>
<protein>
    <submittedName>
        <fullName evidence="2">Uncharacterized protein</fullName>
    </submittedName>
</protein>
<dbReference type="EMBL" id="JAGMVJ010000014">
    <property type="protein sequence ID" value="KAH7082202.1"/>
    <property type="molecule type" value="Genomic_DNA"/>
</dbReference>